<dbReference type="KEGG" id="kng:KNAG_0K01760"/>
<feature type="transmembrane region" description="Helical" evidence="6">
    <location>
        <begin position="176"/>
        <end position="194"/>
    </location>
</feature>
<dbReference type="GO" id="GO:0004930">
    <property type="term" value="F:G protein-coupled receptor activity"/>
    <property type="evidence" value="ECO:0007669"/>
    <property type="project" value="EnsemblFungi"/>
</dbReference>
<evidence type="ECO:0000256" key="5">
    <source>
        <dbReference type="SAM" id="MobiDB-lite"/>
    </source>
</evidence>
<evidence type="ECO:0000313" key="9">
    <source>
        <dbReference type="EMBL" id="CCK72541.1"/>
    </source>
</evidence>
<dbReference type="PANTHER" id="PTHR23112">
    <property type="entry name" value="G PROTEIN-COUPLED RECEPTOR 157-RELATED"/>
    <property type="match status" value="1"/>
</dbReference>
<feature type="transmembrane region" description="Helical" evidence="6">
    <location>
        <begin position="509"/>
        <end position="526"/>
    </location>
</feature>
<reference evidence="9 10" key="1">
    <citation type="journal article" date="2011" name="Proc. Natl. Acad. Sci. U.S.A.">
        <title>Evolutionary erosion of yeast sex chromosomes by mating-type switching accidents.</title>
        <authorList>
            <person name="Gordon J.L."/>
            <person name="Armisen D."/>
            <person name="Proux-Wera E."/>
            <person name="Oheigeartaigh S.S."/>
            <person name="Byrne K.P."/>
            <person name="Wolfe K.H."/>
        </authorList>
    </citation>
    <scope>NUCLEOTIDE SEQUENCE [LARGE SCALE GENOMIC DNA]</scope>
    <source>
        <strain evidence="10">ATCC MYA-139 / BCRC 22969 / CBS 8797 / CCRC 22969 / KCTC 17520 / NBRC 10181 / NCYC 3082</strain>
    </source>
</reference>
<evidence type="ECO:0000256" key="2">
    <source>
        <dbReference type="ARBA" id="ARBA00022692"/>
    </source>
</evidence>
<dbReference type="Pfam" id="PF11710">
    <property type="entry name" value="Git3"/>
    <property type="match status" value="1"/>
</dbReference>
<dbReference type="EMBL" id="HE978324">
    <property type="protein sequence ID" value="CCK72541.1"/>
    <property type="molecule type" value="Genomic_DNA"/>
</dbReference>
<dbReference type="GeneID" id="34528308"/>
<feature type="compositionally biased region" description="Low complexity" evidence="5">
    <location>
        <begin position="423"/>
        <end position="433"/>
    </location>
</feature>
<evidence type="ECO:0000259" key="8">
    <source>
        <dbReference type="Pfam" id="PF11970"/>
    </source>
</evidence>
<protein>
    <recommendedName>
        <fullName evidence="11">G-protein coupled receptors family 1 profile domain-containing protein</fullName>
    </recommendedName>
</protein>
<name>J7SAX3_HUIN7</name>
<feature type="transmembrane region" description="Helical" evidence="6">
    <location>
        <begin position="138"/>
        <end position="156"/>
    </location>
</feature>
<proteinExistence type="predicted"/>
<dbReference type="GO" id="GO:0005536">
    <property type="term" value="F:D-glucose binding"/>
    <property type="evidence" value="ECO:0007669"/>
    <property type="project" value="EnsemblFungi"/>
</dbReference>
<dbReference type="Gene3D" id="1.20.1070.10">
    <property type="entry name" value="Rhodopsin 7-helix transmembrane proteins"/>
    <property type="match status" value="1"/>
</dbReference>
<feature type="compositionally biased region" description="Basic and acidic residues" evidence="5">
    <location>
        <begin position="838"/>
        <end position="850"/>
    </location>
</feature>
<evidence type="ECO:0000256" key="1">
    <source>
        <dbReference type="ARBA" id="ARBA00004141"/>
    </source>
</evidence>
<keyword evidence="2 6" id="KW-0812">Transmembrane</keyword>
<feature type="region of interest" description="Disordered" evidence="5">
    <location>
        <begin position="354"/>
        <end position="375"/>
    </location>
</feature>
<feature type="compositionally biased region" description="Polar residues" evidence="5">
    <location>
        <begin position="851"/>
        <end position="864"/>
    </location>
</feature>
<dbReference type="GO" id="GO:0010255">
    <property type="term" value="P:glucose mediated signaling pathway"/>
    <property type="evidence" value="ECO:0007669"/>
    <property type="project" value="EnsemblFungi"/>
</dbReference>
<evidence type="ECO:0000256" key="4">
    <source>
        <dbReference type="ARBA" id="ARBA00023136"/>
    </source>
</evidence>
<dbReference type="InterPro" id="IPR022596">
    <property type="entry name" value="GPR1/2/3_C"/>
</dbReference>
<keyword evidence="4 6" id="KW-0472">Membrane</keyword>
<evidence type="ECO:0000313" key="10">
    <source>
        <dbReference type="Proteomes" id="UP000006310"/>
    </source>
</evidence>
<feature type="region of interest" description="Disordered" evidence="5">
    <location>
        <begin position="397"/>
        <end position="437"/>
    </location>
</feature>
<dbReference type="GO" id="GO:0009731">
    <property type="term" value="P:detection of sucrose stimulus"/>
    <property type="evidence" value="ECO:0007669"/>
    <property type="project" value="EnsemblFungi"/>
</dbReference>
<accession>J7SAX3</accession>
<evidence type="ECO:0000256" key="3">
    <source>
        <dbReference type="ARBA" id="ARBA00022989"/>
    </source>
</evidence>
<feature type="domain" description="G protein-coupled receptor GPR1/2/3 C-terminal" evidence="8">
    <location>
        <begin position="500"/>
        <end position="575"/>
    </location>
</feature>
<feature type="transmembrane region" description="Helical" evidence="6">
    <location>
        <begin position="253"/>
        <end position="271"/>
    </location>
</feature>
<evidence type="ECO:0000259" key="7">
    <source>
        <dbReference type="Pfam" id="PF11710"/>
    </source>
</evidence>
<dbReference type="GO" id="GO:0001403">
    <property type="term" value="P:invasive growth in response to glucose limitation"/>
    <property type="evidence" value="ECO:0007669"/>
    <property type="project" value="EnsemblFungi"/>
</dbReference>
<dbReference type="GO" id="GO:0007189">
    <property type="term" value="P:adenylate cyclase-activating G protein-coupled receptor signaling pathway"/>
    <property type="evidence" value="ECO:0007669"/>
    <property type="project" value="TreeGrafter"/>
</dbReference>
<comment type="subcellular location">
    <subcellularLocation>
        <location evidence="1">Membrane</location>
        <topology evidence="1">Multi-pass membrane protein</topology>
    </subcellularLocation>
</comment>
<dbReference type="GO" id="GO:0007124">
    <property type="term" value="P:pseudohyphal growth"/>
    <property type="evidence" value="ECO:0007669"/>
    <property type="project" value="EnsemblFungi"/>
</dbReference>
<evidence type="ECO:0008006" key="11">
    <source>
        <dbReference type="Google" id="ProtNLM"/>
    </source>
</evidence>
<dbReference type="Proteomes" id="UP000006310">
    <property type="component" value="Chromosome 11"/>
</dbReference>
<dbReference type="RefSeq" id="XP_022466786.1">
    <property type="nucleotide sequence ID" value="XM_022610495.1"/>
</dbReference>
<dbReference type="OMA" id="NMEGGLY"/>
<dbReference type="Pfam" id="PF11970">
    <property type="entry name" value="GPR_Gpa2_C"/>
    <property type="match status" value="1"/>
</dbReference>
<gene>
    <name evidence="9" type="primary">KNAG0K01760</name>
    <name evidence="9" type="ordered locus">KNAG_0K01760</name>
</gene>
<feature type="transmembrane region" description="Helical" evidence="6">
    <location>
        <begin position="24"/>
        <end position="47"/>
    </location>
</feature>
<dbReference type="HOGENOM" id="CLU_314960_0_0_1"/>
<keyword evidence="3 6" id="KW-1133">Transmembrane helix</keyword>
<dbReference type="OrthoDB" id="5368598at2759"/>
<feature type="region of interest" description="Disordered" evidence="5">
    <location>
        <begin position="838"/>
        <end position="864"/>
    </location>
</feature>
<reference evidence="10" key="2">
    <citation type="submission" date="2012-08" db="EMBL/GenBank/DDBJ databases">
        <title>Genome sequence of Kazachstania naganishii.</title>
        <authorList>
            <person name="Gordon J.L."/>
            <person name="Armisen D."/>
            <person name="Proux-Wera E."/>
            <person name="OhEigeartaigh S.S."/>
            <person name="Byrne K.P."/>
            <person name="Wolfe K.H."/>
        </authorList>
    </citation>
    <scope>NUCLEOTIDE SEQUENCE [LARGE SCALE GENOMIC DNA]</scope>
    <source>
        <strain evidence="10">ATCC MYA-139 / BCRC 22969 / CBS 8797 / CCRC 22969 / KCTC 17520 / NBRC 10181 / NCYC 3082</strain>
    </source>
</reference>
<sequence>MHFSIPRALWSEKSVRNVSYGRRVLNTTTVNIALGLPGMVSTLTAYQLLNVRLIAICASGASITVGLISIFIITSYDRRKRLFRHELIMFLIVCDFLKALILLIYPVIILANGRVYATPSMINTLGWFTQFATEGSDFAIMFFAIHFALLIFKPSWKWRNKKTGNIEGGLYKYKKIIWPTTFLVPSIMASLVFIDYNVIDYPDPNSINIVLDNNNYNFEYKPRRGGYKPWSAWCYLPARPLWYKYVLSWGPRYILILTIIAIYCSIYIYVLKETRKIKSQMKDFGSKSKKADEDADKDLPPMKRFTKRCMRSLHHIFGAITNFFWLSLEMDGDDSLGSSKSLSTKSLASCPVSPDLPNIPDVAHDDTATPAQEGSGIEMTHFTPHEDLSKKIMNVHSTTREPWRSQNTDYNSPLGADERLGPSQCSPSSSSESTRAPTLASDFYPASLSSNSTAQSNEMPLVANLNSFPTRTRTQSNVEDSTNFSSVNEQFQRENYRRMKKKRLQIQKNLRAIFIYPFSYILLWLFPIIADISQTRHELLHGPIMWLTYIDTFIRPMSCFVHSFVFIFKEKPWKYSWNRVQAEALKNKYMLRGEIGEDEIMQLCHSKWGRRGWYYRSTWNKHRCWKHKDNGFKRTCWYIGRFFKCIFRLKKVNFNDNCNDCLYWNRYYYLDTIPRSSGYTTVSSTDVSPQHNGLKFSQPSSLNELPSKKQTCEESLIVKVPWFWRFIHNIPMLYGIDLDELNRSIKLSYTNDDDDFVIPGLSLALNNDINTDNLTSHDNNIHNRITSSLLQGPGLKKPKLTNQNSFSTLHQNGNNTTTSHTNFAYPNSNIITPNQHQYDHKTQHLDENRQRQQPTTNATGTSAIGKSITITTNNNNNNNNDNEHAGQVDLLTFLNDMPES</sequence>
<dbReference type="InterPro" id="IPR023041">
    <property type="entry name" value="Glucose_rcpt_Git3-like_N"/>
</dbReference>
<dbReference type="STRING" id="1071383.J7SAX3"/>
<keyword evidence="10" id="KW-1185">Reference proteome</keyword>
<dbReference type="GO" id="GO:0005886">
    <property type="term" value="C:plasma membrane"/>
    <property type="evidence" value="ECO:0007669"/>
    <property type="project" value="EnsemblFungi"/>
</dbReference>
<feature type="transmembrane region" description="Helical" evidence="6">
    <location>
        <begin position="53"/>
        <end position="76"/>
    </location>
</feature>
<dbReference type="PANTHER" id="PTHR23112:SF37">
    <property type="entry name" value="G PROTEIN-COUPLED RECEPTOR GPR1"/>
    <property type="match status" value="1"/>
</dbReference>
<dbReference type="AlphaFoldDB" id="J7SAX3"/>
<organism evidence="9 10">
    <name type="scientific">Huiozyma naganishii (strain ATCC MYA-139 / BCRC 22969 / CBS 8797 / KCTC 17520 / NBRC 10181 / NCYC 3082 / Yp74L-3)</name>
    <name type="common">Yeast</name>
    <name type="synonym">Kazachstania naganishii</name>
    <dbReference type="NCBI Taxonomy" id="1071383"/>
    <lineage>
        <taxon>Eukaryota</taxon>
        <taxon>Fungi</taxon>
        <taxon>Dikarya</taxon>
        <taxon>Ascomycota</taxon>
        <taxon>Saccharomycotina</taxon>
        <taxon>Saccharomycetes</taxon>
        <taxon>Saccharomycetales</taxon>
        <taxon>Saccharomycetaceae</taxon>
        <taxon>Huiozyma</taxon>
    </lineage>
</organism>
<evidence type="ECO:0000256" key="6">
    <source>
        <dbReference type="SAM" id="Phobius"/>
    </source>
</evidence>
<feature type="domain" description="Glucose receptor Git3-like N-terminal" evidence="7">
    <location>
        <begin position="50"/>
        <end position="276"/>
    </location>
</feature>
<dbReference type="eggNOG" id="ENOG502QU8E">
    <property type="taxonomic scope" value="Eukaryota"/>
</dbReference>
<feature type="transmembrane region" description="Helical" evidence="6">
    <location>
        <begin position="88"/>
        <end position="111"/>
    </location>
</feature>
<dbReference type="GO" id="GO:0009745">
    <property type="term" value="P:sucrose mediated signaling"/>
    <property type="evidence" value="ECO:0007669"/>
    <property type="project" value="EnsemblFungi"/>
</dbReference>